<dbReference type="Pfam" id="PF17921">
    <property type="entry name" value="Integrase_H2C2"/>
    <property type="match status" value="1"/>
</dbReference>
<dbReference type="InterPro" id="IPR036397">
    <property type="entry name" value="RNaseH_sf"/>
</dbReference>
<protein>
    <recommendedName>
        <fullName evidence="1">Integrase catalytic domain-containing protein</fullName>
    </recommendedName>
</protein>
<dbReference type="InterPro" id="IPR043502">
    <property type="entry name" value="DNA/RNA_pol_sf"/>
</dbReference>
<dbReference type="PANTHER" id="PTHR47331:SF1">
    <property type="entry name" value="GAG-LIKE PROTEIN"/>
    <property type="match status" value="1"/>
</dbReference>
<dbReference type="InterPro" id="IPR040676">
    <property type="entry name" value="DUF5641"/>
</dbReference>
<dbReference type="SUPFAM" id="SSF56672">
    <property type="entry name" value="DNA/RNA polymerases"/>
    <property type="match status" value="1"/>
</dbReference>
<dbReference type="Gene3D" id="1.10.340.70">
    <property type="match status" value="1"/>
</dbReference>
<dbReference type="Pfam" id="PF18701">
    <property type="entry name" value="DUF5641"/>
    <property type="match status" value="1"/>
</dbReference>
<dbReference type="CDD" id="cd01644">
    <property type="entry name" value="RT_pepA17"/>
    <property type="match status" value="1"/>
</dbReference>
<dbReference type="EMBL" id="CARXXK010001753">
    <property type="protein sequence ID" value="CAI6377445.1"/>
    <property type="molecule type" value="Genomic_DNA"/>
</dbReference>
<dbReference type="GO" id="GO:0042575">
    <property type="term" value="C:DNA polymerase complex"/>
    <property type="evidence" value="ECO:0007669"/>
    <property type="project" value="UniProtKB-ARBA"/>
</dbReference>
<organism evidence="2 3">
    <name type="scientific">Macrosiphum euphorbiae</name>
    <name type="common">potato aphid</name>
    <dbReference type="NCBI Taxonomy" id="13131"/>
    <lineage>
        <taxon>Eukaryota</taxon>
        <taxon>Metazoa</taxon>
        <taxon>Ecdysozoa</taxon>
        <taxon>Arthropoda</taxon>
        <taxon>Hexapoda</taxon>
        <taxon>Insecta</taxon>
        <taxon>Pterygota</taxon>
        <taxon>Neoptera</taxon>
        <taxon>Paraneoptera</taxon>
        <taxon>Hemiptera</taxon>
        <taxon>Sternorrhyncha</taxon>
        <taxon>Aphidomorpha</taxon>
        <taxon>Aphidoidea</taxon>
        <taxon>Aphididae</taxon>
        <taxon>Macrosiphini</taxon>
        <taxon>Macrosiphum</taxon>
    </lineage>
</organism>
<reference evidence="2 3" key="1">
    <citation type="submission" date="2023-01" db="EMBL/GenBank/DDBJ databases">
        <authorList>
            <person name="Whitehead M."/>
        </authorList>
    </citation>
    <scope>NUCLEOTIDE SEQUENCE [LARGE SCALE GENOMIC DNA]</scope>
</reference>
<dbReference type="InterPro" id="IPR000477">
    <property type="entry name" value="RT_dom"/>
</dbReference>
<evidence type="ECO:0000259" key="1">
    <source>
        <dbReference type="PROSITE" id="PS50994"/>
    </source>
</evidence>
<dbReference type="GO" id="GO:0003676">
    <property type="term" value="F:nucleic acid binding"/>
    <property type="evidence" value="ECO:0007669"/>
    <property type="project" value="InterPro"/>
</dbReference>
<evidence type="ECO:0000313" key="3">
    <source>
        <dbReference type="Proteomes" id="UP001160148"/>
    </source>
</evidence>
<gene>
    <name evidence="2" type="ORF">MEUPH1_LOCUS30703</name>
</gene>
<keyword evidence="3" id="KW-1185">Reference proteome</keyword>
<evidence type="ECO:0000313" key="2">
    <source>
        <dbReference type="EMBL" id="CAI6377445.1"/>
    </source>
</evidence>
<dbReference type="InterPro" id="IPR001584">
    <property type="entry name" value="Integrase_cat-core"/>
</dbReference>
<dbReference type="Proteomes" id="UP001160148">
    <property type="component" value="Unassembled WGS sequence"/>
</dbReference>
<dbReference type="InterPro" id="IPR041588">
    <property type="entry name" value="Integrase_H2C2"/>
</dbReference>
<dbReference type="GO" id="GO:0015074">
    <property type="term" value="P:DNA integration"/>
    <property type="evidence" value="ECO:0007669"/>
    <property type="project" value="InterPro"/>
</dbReference>
<dbReference type="InterPro" id="IPR005312">
    <property type="entry name" value="DUF1759"/>
</dbReference>
<dbReference type="InterPro" id="IPR012337">
    <property type="entry name" value="RNaseH-like_sf"/>
</dbReference>
<feature type="domain" description="Integrase catalytic" evidence="1">
    <location>
        <begin position="1418"/>
        <end position="1600"/>
    </location>
</feature>
<sequence length="1725" mass="196330">MGVYEEAKARISNLTNRTRRVYDAGEAIKGDSNDKKAKIKFKIMYATLEKLSEDFETQLSTIIRYQCKGAAEPDDKGETEKWQAEFEELYVGCKILADEYLPEAAVESTLNRTFFEQKPPNSTNTYFPVEKLSVPIFRGSPLEYTSFRNMFDILVHESNMSPVLKFGYLKSRLEGEPLKLIGNLMLTASNYELALSQLNARYSNRRIIAESHLDELSKAPNASHDDGGSIKTLLNTIVESTGALRNLSYAVDQWDPILLYLLQKKLDQNLRTQWELLVDTTEDPTVLEFITFLTKYSKSAAVCQANDKPATVRGSKLSKTTALFSDRTEQRHTFTPKRTSTNQPEKRTYTCQVCNSHPGHLLIHCPLFREKSPTERYQIIKDLKRCFNCFSAHMASECMNPKKCSECSAKHHTLLHFGDHEQVVTSAHVTVAASSTRDPHASVLLATASVVIQNEEGNHVTVRALLDSASQSSFITERCAHLLQLVRKKCDVMVQALSGTRVPAVRGSANIIIRPVDQEEPQFNVDVLILSRITGPVPSERVWSDNWPHIHGLQLADPEYSETLPIDVLLGADIFPHLFLGDKREGIAGQPIAMSTVFGWVLMGKTSSTPDRNIVTMCSTMDSVDRTLQRFLENEDVPTVEKSSQADLECERIYQSTTTRQSDGRYIVHLPFQQDPPLLGKSKDVALRRLEQLENRFKRFPELRDEYHNAMKDYLDLGHMSQIKVPSVDEQTGAYYIPHQAVLRPESTTTRMRVVFDASAKSSSGLSLNDNLWCGEKLQQELPSIVLRFRLHPVVFTADVKQMFRQIKVTEAHRPYQRLLYRFTQNEPIQEYEMNTVMFGQKSSPFLAIRTLHKLAEDEAANMPTVREVVQHDLYVDDVATGAETEELAMELQKNLVEVFAKGQFEFRKWSSNSEKLLASIPVDHRYTQPVTLIEQESEQTKVLGLNWDPKADVLSYKYQPNPVKYSKRAILSEVARIYDPLGLLTPVTTDLKRLMKYLWLVEVGWDEPVPEEAATAWNKYHQELPVLATLKIPRLVTHTRASYELHGFSDSSEAAYAAAVYIRVTSESQTNCHLLMGKSKIAPSSKVSVPRLELCGAWLLARLINYVQQHLEMLRISNVTAWTDSTVALSWIRTPTVRLKTFVANRVAKIQQLTDTKIWRHIPTRDNPADCASRGLGPNDLATHELWWKGPTFLRQPENTWPVEGTRCPASCPEEEVEQKRITLLTQVVDDECRVLRQSDNLSKVLRLTAYLLRIVDRLRKKTIPHWTSPPTTEETDRALRSLIRWTQQAFFEDVKKALSAGKSGPVHLRRLAPFLDNEDLLRVGGRLEHALIPYTEKHPLLLPKTARLTELLIDHVHRTKGHPGPQTMQNLLRQNYWILSSRSIIKKRVHRCVPCFRAKPRPVQPFMGNLPQFRLNQIKPFSKVGVDFAGPFDVKAAMIRKIKITKAYICIFVCLVTTAVHIELVSDLSTPLFIAGLNRFISRRGRCTDIYSDCGTNFVGTHRYLTEVEAIIQGADFNNNVLEHQIRWHFNPPSAPHMGGIWEAAVKSTKSLLHRVIQNTVLTYEELNTVLHQVEATLNSRPLSAMSSDPSDYRTLTAGHFLTLEPLVTIPSPKDVADLVTMSSHKRWSLIQQIQYHFWTRWKNEYLHTLQERPKWTRPDKNLQLDDLVIIKEPTPPLKWSTARVIEVHPGDDGIVRVAKVKTSTGKVLTRPAVKLCPMPLRD</sequence>
<dbReference type="GO" id="GO:0071897">
    <property type="term" value="P:DNA biosynthetic process"/>
    <property type="evidence" value="ECO:0007669"/>
    <property type="project" value="UniProtKB-ARBA"/>
</dbReference>
<dbReference type="Gene3D" id="3.30.420.10">
    <property type="entry name" value="Ribonuclease H-like superfamily/Ribonuclease H"/>
    <property type="match status" value="1"/>
</dbReference>
<dbReference type="SUPFAM" id="SSF53098">
    <property type="entry name" value="Ribonuclease H-like"/>
    <property type="match status" value="1"/>
</dbReference>
<dbReference type="PROSITE" id="PS50994">
    <property type="entry name" value="INTEGRASE"/>
    <property type="match status" value="1"/>
</dbReference>
<dbReference type="InterPro" id="IPR008042">
    <property type="entry name" value="Retrotrans_Pao"/>
</dbReference>
<proteinExistence type="predicted"/>
<comment type="caution">
    <text evidence="2">The sequence shown here is derived from an EMBL/GenBank/DDBJ whole genome shotgun (WGS) entry which is preliminary data.</text>
</comment>
<dbReference type="Pfam" id="PF03564">
    <property type="entry name" value="DUF1759"/>
    <property type="match status" value="1"/>
</dbReference>
<name>A0AAV0Y928_9HEMI</name>
<dbReference type="PANTHER" id="PTHR47331">
    <property type="entry name" value="PHD-TYPE DOMAIN-CONTAINING PROTEIN"/>
    <property type="match status" value="1"/>
</dbReference>
<dbReference type="Pfam" id="PF00078">
    <property type="entry name" value="RVT_1"/>
    <property type="match status" value="1"/>
</dbReference>
<accession>A0AAV0Y928</accession>
<dbReference type="Pfam" id="PF05380">
    <property type="entry name" value="Peptidase_A17"/>
    <property type="match status" value="1"/>
</dbReference>